<organism evidence="2 3">
    <name type="scientific">Streptomyces cellulosae</name>
    <dbReference type="NCBI Taxonomy" id="1968"/>
    <lineage>
        <taxon>Bacteria</taxon>
        <taxon>Bacillati</taxon>
        <taxon>Actinomycetota</taxon>
        <taxon>Actinomycetes</taxon>
        <taxon>Kitasatosporales</taxon>
        <taxon>Streptomycetaceae</taxon>
        <taxon>Streptomyces</taxon>
    </lineage>
</organism>
<comment type="caution">
    <text evidence="2">The sequence shown here is derived from an EMBL/GenBank/DDBJ whole genome shotgun (WGS) entry which is preliminary data.</text>
</comment>
<evidence type="ECO:0000313" key="3">
    <source>
        <dbReference type="Proteomes" id="UP001612415"/>
    </source>
</evidence>
<evidence type="ECO:0000256" key="1">
    <source>
        <dbReference type="SAM" id="MobiDB-lite"/>
    </source>
</evidence>
<reference evidence="2 3" key="1">
    <citation type="submission" date="2024-10" db="EMBL/GenBank/DDBJ databases">
        <title>The Natural Products Discovery Center: Release of the First 8490 Sequenced Strains for Exploring Actinobacteria Biosynthetic Diversity.</title>
        <authorList>
            <person name="Kalkreuter E."/>
            <person name="Kautsar S.A."/>
            <person name="Yang D."/>
            <person name="Bader C.D."/>
            <person name="Teijaro C.N."/>
            <person name="Fluegel L."/>
            <person name="Davis C.M."/>
            <person name="Simpson J.R."/>
            <person name="Lauterbach L."/>
            <person name="Steele A.D."/>
            <person name="Gui C."/>
            <person name="Meng S."/>
            <person name="Li G."/>
            <person name="Viehrig K."/>
            <person name="Ye F."/>
            <person name="Su P."/>
            <person name="Kiefer A.F."/>
            <person name="Nichols A."/>
            <person name="Cepeda A.J."/>
            <person name="Yan W."/>
            <person name="Fan B."/>
            <person name="Jiang Y."/>
            <person name="Adhikari A."/>
            <person name="Zheng C.-J."/>
            <person name="Schuster L."/>
            <person name="Cowan T.M."/>
            <person name="Smanski M.J."/>
            <person name="Chevrette M.G."/>
            <person name="De Carvalho L.P.S."/>
            <person name="Shen B."/>
        </authorList>
    </citation>
    <scope>NUCLEOTIDE SEQUENCE [LARGE SCALE GENOMIC DNA]</scope>
    <source>
        <strain evidence="2 3">NPDC051599</strain>
    </source>
</reference>
<keyword evidence="3" id="KW-1185">Reference proteome</keyword>
<dbReference type="Proteomes" id="UP001612415">
    <property type="component" value="Unassembled WGS sequence"/>
</dbReference>
<proteinExistence type="predicted"/>
<protein>
    <submittedName>
        <fullName evidence="2">Uncharacterized protein</fullName>
    </submittedName>
</protein>
<dbReference type="RefSeq" id="WP_398655331.1">
    <property type="nucleotide sequence ID" value="NZ_JBITDC010000002.1"/>
</dbReference>
<gene>
    <name evidence="2" type="ORF">ACIA8P_06985</name>
</gene>
<accession>A0ABW7XWY7</accession>
<feature type="region of interest" description="Disordered" evidence="1">
    <location>
        <begin position="28"/>
        <end position="76"/>
    </location>
</feature>
<dbReference type="EMBL" id="JBITDC010000002">
    <property type="protein sequence ID" value="MFI5674401.1"/>
    <property type="molecule type" value="Genomic_DNA"/>
</dbReference>
<sequence>MLIDVLMNASGHVEGAELRVAKLLGKPERAADTAGGNPEPAAEGGGGFLRVPVGPGNVPDIRNPDDDHDDAYGDAG</sequence>
<name>A0ABW7XWY7_STRCE</name>
<evidence type="ECO:0000313" key="2">
    <source>
        <dbReference type="EMBL" id="MFI5674401.1"/>
    </source>
</evidence>